<evidence type="ECO:0000313" key="2">
    <source>
        <dbReference type="EMBL" id="EGW21678.1"/>
    </source>
</evidence>
<dbReference type="AlphaFoldDB" id="G3IV65"/>
<dbReference type="OrthoDB" id="5625343at2"/>
<accession>G3IV65</accession>
<dbReference type="HOGENOM" id="CLU_1935607_0_0_6"/>
<dbReference type="Proteomes" id="UP000004664">
    <property type="component" value="Unassembled WGS sequence"/>
</dbReference>
<keyword evidence="1" id="KW-1133">Transmembrane helix</keyword>
<proteinExistence type="predicted"/>
<keyword evidence="1" id="KW-0472">Membrane</keyword>
<organism evidence="2 3">
    <name type="scientific">Methylobacter tundripaludum (strain ATCC BAA-1195 / DSM 17260 / SV96)</name>
    <dbReference type="NCBI Taxonomy" id="697282"/>
    <lineage>
        <taxon>Bacteria</taxon>
        <taxon>Pseudomonadati</taxon>
        <taxon>Pseudomonadota</taxon>
        <taxon>Gammaproteobacteria</taxon>
        <taxon>Methylococcales</taxon>
        <taxon>Methylococcaceae</taxon>
        <taxon>Methylobacter</taxon>
    </lineage>
</organism>
<name>G3IV65_METTV</name>
<dbReference type="RefSeq" id="WP_006889654.1">
    <property type="nucleotide sequence ID" value="NZ_JH109152.1"/>
</dbReference>
<dbReference type="EMBL" id="JH109152">
    <property type="protein sequence ID" value="EGW21678.1"/>
    <property type="molecule type" value="Genomic_DNA"/>
</dbReference>
<sequence length="130" mass="15015">MWDLIDKLATIIGLIAAAIAAWNALKLRKETEQRWQKENEQIYVILRSPSQKIRLPVEIKRRDFTRSELLGYIGMLPLIEGKTRFNLNFTSTAEFSQQLEIIRQAGVEFIISCDESELDQFNYAKQPVAA</sequence>
<dbReference type="STRING" id="697282.Mettu_0452"/>
<gene>
    <name evidence="2" type="ORF">Mettu_0452</name>
</gene>
<evidence type="ECO:0000313" key="3">
    <source>
        <dbReference type="Proteomes" id="UP000004664"/>
    </source>
</evidence>
<reference evidence="2 3" key="1">
    <citation type="submission" date="2011-06" db="EMBL/GenBank/DDBJ databases">
        <title>Genomic sequence of Methylobacter tundripaludum SV96.</title>
        <authorList>
            <consortium name="US DOE Joint Genome Institute"/>
            <person name="Lucas S."/>
            <person name="Han J."/>
            <person name="Lapidus A."/>
            <person name="Cheng J.-F."/>
            <person name="Goodwin L."/>
            <person name="Pitluck S."/>
            <person name="Held B."/>
            <person name="Detter J.C."/>
            <person name="Han C."/>
            <person name="Tapia R."/>
            <person name="Land M."/>
            <person name="Hauser L."/>
            <person name="Kyrpides N."/>
            <person name="Ivanova N."/>
            <person name="Ovchinnikova G."/>
            <person name="Pagani I."/>
            <person name="Klotz M.G."/>
            <person name="Dispirito A.A."/>
            <person name="Murrell J.C."/>
            <person name="Dunfield P."/>
            <person name="Kalyuzhnaya M.G."/>
            <person name="Svenning M."/>
            <person name="Trotsenko Y.A."/>
            <person name="Stein L.Y."/>
            <person name="Woyke T."/>
        </authorList>
    </citation>
    <scope>NUCLEOTIDE SEQUENCE [LARGE SCALE GENOMIC DNA]</scope>
    <source>
        <strain evidence="3">ATCC BAA-1195 / DSM 17260 / SV96</strain>
    </source>
</reference>
<feature type="transmembrane region" description="Helical" evidence="1">
    <location>
        <begin position="6"/>
        <end position="25"/>
    </location>
</feature>
<keyword evidence="1" id="KW-0812">Transmembrane</keyword>
<evidence type="ECO:0000256" key="1">
    <source>
        <dbReference type="SAM" id="Phobius"/>
    </source>
</evidence>
<protein>
    <submittedName>
        <fullName evidence="2">Uncharacterized protein</fullName>
    </submittedName>
</protein>
<keyword evidence="3" id="KW-1185">Reference proteome</keyword>